<comment type="caution">
    <text evidence="2">The sequence shown here is derived from an EMBL/GenBank/DDBJ whole genome shotgun (WGS) entry which is preliminary data.</text>
</comment>
<organism evidence="2 3">
    <name type="scientific">Streptomyces sedi</name>
    <dbReference type="NCBI Taxonomy" id="555059"/>
    <lineage>
        <taxon>Bacteria</taxon>
        <taxon>Bacillati</taxon>
        <taxon>Actinomycetota</taxon>
        <taxon>Actinomycetes</taxon>
        <taxon>Kitasatosporales</taxon>
        <taxon>Streptomycetaceae</taxon>
        <taxon>Streptomyces</taxon>
    </lineage>
</organism>
<gene>
    <name evidence="2" type="ORF">FH715_24200</name>
</gene>
<feature type="signal peptide" evidence="1">
    <location>
        <begin position="1"/>
        <end position="35"/>
    </location>
</feature>
<evidence type="ECO:0008006" key="4">
    <source>
        <dbReference type="Google" id="ProtNLM"/>
    </source>
</evidence>
<evidence type="ECO:0000313" key="2">
    <source>
        <dbReference type="EMBL" id="TNM26338.1"/>
    </source>
</evidence>
<sequence length="216" mass="22517">MRHTRGSARGLAVAAGAALGAGALALTALAGSATAGESAGESTARDADTFVTGDELPTHPDGWYSDGPFDGLPEVPVFCFGSLLPDENAGHVNHRTELDTNATQVVMDLGNEEDAAGLVEVLHEAGTDCASDWLWQNPGGTASWDELGELEQADYGRVFGVYTAPEQAGQDVNLFAVVREGSLVTVVRWGQMGTLDQAPVEEFLATAESARARLDG</sequence>
<evidence type="ECO:0000256" key="1">
    <source>
        <dbReference type="SAM" id="SignalP"/>
    </source>
</evidence>
<dbReference type="OrthoDB" id="4322593at2"/>
<protein>
    <recommendedName>
        <fullName evidence="4">Sensor domain-containing protein</fullName>
    </recommendedName>
</protein>
<proteinExistence type="predicted"/>
<reference evidence="2 3" key="1">
    <citation type="submission" date="2019-06" db="EMBL/GenBank/DDBJ databases">
        <title>Draft genome of Streptomyces sedi sp. JCM16909.</title>
        <authorList>
            <person name="Klykleung N."/>
            <person name="Tanasupawat S."/>
            <person name="Kudo T."/>
            <person name="Yuki M."/>
            <person name="Ohkuma M."/>
        </authorList>
    </citation>
    <scope>NUCLEOTIDE SEQUENCE [LARGE SCALE GENOMIC DNA]</scope>
    <source>
        <strain evidence="2 3">JCM 16909</strain>
    </source>
</reference>
<evidence type="ECO:0000313" key="3">
    <source>
        <dbReference type="Proteomes" id="UP000311713"/>
    </source>
</evidence>
<keyword evidence="3" id="KW-1185">Reference proteome</keyword>
<dbReference type="RefSeq" id="WP_139648879.1">
    <property type="nucleotide sequence ID" value="NZ_BAAAZS010000060.1"/>
</dbReference>
<accession>A0A5C4US52</accession>
<dbReference type="Proteomes" id="UP000311713">
    <property type="component" value="Unassembled WGS sequence"/>
</dbReference>
<feature type="chain" id="PRO_5038597385" description="Sensor domain-containing protein" evidence="1">
    <location>
        <begin position="36"/>
        <end position="216"/>
    </location>
</feature>
<keyword evidence="1" id="KW-0732">Signal</keyword>
<dbReference type="EMBL" id="VDGT01000023">
    <property type="protein sequence ID" value="TNM26338.1"/>
    <property type="molecule type" value="Genomic_DNA"/>
</dbReference>
<name>A0A5C4US52_9ACTN</name>
<dbReference type="AlphaFoldDB" id="A0A5C4US52"/>